<feature type="compositionally biased region" description="Basic and acidic residues" evidence="1">
    <location>
        <begin position="339"/>
        <end position="377"/>
    </location>
</feature>
<feature type="compositionally biased region" description="Basic and acidic residues" evidence="1">
    <location>
        <begin position="240"/>
        <end position="249"/>
    </location>
</feature>
<accession>A0A9N8EHB1</accession>
<organism evidence="2 3">
    <name type="scientific">Seminavis robusta</name>
    <dbReference type="NCBI Taxonomy" id="568900"/>
    <lineage>
        <taxon>Eukaryota</taxon>
        <taxon>Sar</taxon>
        <taxon>Stramenopiles</taxon>
        <taxon>Ochrophyta</taxon>
        <taxon>Bacillariophyta</taxon>
        <taxon>Bacillariophyceae</taxon>
        <taxon>Bacillariophycidae</taxon>
        <taxon>Naviculales</taxon>
        <taxon>Naviculaceae</taxon>
        <taxon>Seminavis</taxon>
    </lineage>
</organism>
<dbReference type="EMBL" id="CAICTM010000947">
    <property type="protein sequence ID" value="CAB9518614.1"/>
    <property type="molecule type" value="Genomic_DNA"/>
</dbReference>
<feature type="compositionally biased region" description="Polar residues" evidence="1">
    <location>
        <begin position="131"/>
        <end position="151"/>
    </location>
</feature>
<gene>
    <name evidence="2" type="ORF">SEMRO_949_G223620.1</name>
</gene>
<feature type="compositionally biased region" description="Polar residues" evidence="1">
    <location>
        <begin position="81"/>
        <end position="101"/>
    </location>
</feature>
<dbReference type="AlphaFoldDB" id="A0A9N8EHB1"/>
<feature type="compositionally biased region" description="Basic and acidic residues" evidence="1">
    <location>
        <begin position="153"/>
        <end position="178"/>
    </location>
</feature>
<keyword evidence="3" id="KW-1185">Reference proteome</keyword>
<feature type="compositionally biased region" description="Polar residues" evidence="1">
    <location>
        <begin position="663"/>
        <end position="673"/>
    </location>
</feature>
<feature type="compositionally biased region" description="Basic and acidic residues" evidence="1">
    <location>
        <begin position="653"/>
        <end position="662"/>
    </location>
</feature>
<feature type="compositionally biased region" description="Basic residues" evidence="1">
    <location>
        <begin position="301"/>
        <end position="315"/>
    </location>
</feature>
<protein>
    <submittedName>
        <fullName evidence="2">Uncharacterized protein</fullName>
    </submittedName>
</protein>
<evidence type="ECO:0000313" key="2">
    <source>
        <dbReference type="EMBL" id="CAB9518614.1"/>
    </source>
</evidence>
<reference evidence="2" key="1">
    <citation type="submission" date="2020-06" db="EMBL/GenBank/DDBJ databases">
        <authorList>
            <consortium name="Plant Systems Biology data submission"/>
        </authorList>
    </citation>
    <scope>NUCLEOTIDE SEQUENCE</scope>
    <source>
        <strain evidence="2">D6</strain>
    </source>
</reference>
<feature type="compositionally biased region" description="Basic and acidic residues" evidence="1">
    <location>
        <begin position="521"/>
        <end position="532"/>
    </location>
</feature>
<proteinExistence type="predicted"/>
<evidence type="ECO:0000256" key="1">
    <source>
        <dbReference type="SAM" id="MobiDB-lite"/>
    </source>
</evidence>
<feature type="compositionally biased region" description="Low complexity" evidence="1">
    <location>
        <begin position="442"/>
        <end position="457"/>
    </location>
</feature>
<comment type="caution">
    <text evidence="2">The sequence shown here is derived from an EMBL/GenBank/DDBJ whole genome shotgun (WGS) entry which is preliminary data.</text>
</comment>
<name>A0A9N8EHB1_9STRA</name>
<sequence>MAAVSLRSPTIPDEETVRWLSRPFDEDNWNPSIAPSEVDEKEKSESTKVKRMSGGSSEPPKRNSGSKSKDKRSKSPKRNSGGQTSAKNPTTCRRVTRTKSASARVVSSGGPSSIRKGSVAKSKSPKRSKSGGNAQESPSAKNKSPKRSTSIGDVDRSRSKSTERGRLILPHHDESRDQDSDDASIDLETITSPSSPSDSSPERGSRRHQICSHASLESFGHDSSSSSRRSNRYDHRHNRSALDIHSGHHDKPRRQAISTRKHSEAKSLRSHSRDKSDLSSSSHHKKSHRTSSRDSLLGGSSHHKRASGSKSRSKSPMKERTKNLEERRPSVRQSRSKSPMREHLKGSNDRRPSIRQGRDRSKSPMRDHAKGNDDRRPSLRQGRPKSPATEQLKSNGDHRPALYRVPSRSYSDLGKDLALQRMQGSRKLSAVIGVDRRAMMTRSQSERSNSSSVQENVQPNARPAAIDRRSLMKRTQSQGGCVADSTLLRPKPQPAVRIPRSERRGRRNTIRKCNSFGQGERNSDDERTERTGAAKVQELGRRPTRRTISASSSSENGMPTLRRVMSTGQRGRNTANGGFAKLQLSKALESHGSSKFDDAYGATLKAYDPVQRWSGSDHSKFDEAYDTTMRSFSPARQRDDSANKSPESLLSEKVQRMKELRTTNDWGSSSSKFSDLDDEEEEGPETWMKDFNSFFRTGGFTATRKADNETGGNKQDNWMKEIPVLFRTAGSAKTA</sequence>
<dbReference type="Proteomes" id="UP001153069">
    <property type="component" value="Unassembled WGS sequence"/>
</dbReference>
<feature type="compositionally biased region" description="Basic and acidic residues" evidence="1">
    <location>
        <begin position="316"/>
        <end position="329"/>
    </location>
</feature>
<feature type="compositionally biased region" description="Basic and acidic residues" evidence="1">
    <location>
        <begin position="261"/>
        <end position="277"/>
    </location>
</feature>
<evidence type="ECO:0000313" key="3">
    <source>
        <dbReference type="Proteomes" id="UP001153069"/>
    </source>
</evidence>
<feature type="compositionally biased region" description="Polar residues" evidence="1">
    <location>
        <begin position="546"/>
        <end position="557"/>
    </location>
</feature>
<feature type="region of interest" description="Disordered" evidence="1">
    <location>
        <begin position="433"/>
        <end position="560"/>
    </location>
</feature>
<feature type="region of interest" description="Disordered" evidence="1">
    <location>
        <begin position="1"/>
        <end position="411"/>
    </location>
</feature>
<feature type="region of interest" description="Disordered" evidence="1">
    <location>
        <begin position="632"/>
        <end position="687"/>
    </location>
</feature>
<feature type="compositionally biased region" description="Basic and acidic residues" evidence="1">
    <location>
        <begin position="38"/>
        <end position="48"/>
    </location>
</feature>